<accession>A0ABN7VZE9</accession>
<dbReference type="EMBL" id="CAJVQB010026142">
    <property type="protein sequence ID" value="CAG8807949.1"/>
    <property type="molecule type" value="Genomic_DNA"/>
</dbReference>
<name>A0ABN7VZE9_GIGMA</name>
<evidence type="ECO:0000313" key="2">
    <source>
        <dbReference type="Proteomes" id="UP000789901"/>
    </source>
</evidence>
<evidence type="ECO:0000313" key="1">
    <source>
        <dbReference type="EMBL" id="CAG8807949.1"/>
    </source>
</evidence>
<reference evidence="1 2" key="1">
    <citation type="submission" date="2021-06" db="EMBL/GenBank/DDBJ databases">
        <authorList>
            <person name="Kallberg Y."/>
            <person name="Tangrot J."/>
            <person name="Rosling A."/>
        </authorList>
    </citation>
    <scope>NUCLEOTIDE SEQUENCE [LARGE SCALE GENOMIC DNA]</scope>
    <source>
        <strain evidence="1 2">120-4 pot B 10/14</strain>
    </source>
</reference>
<comment type="caution">
    <text evidence="1">The sequence shown here is derived from an EMBL/GenBank/DDBJ whole genome shotgun (WGS) entry which is preliminary data.</text>
</comment>
<dbReference type="Proteomes" id="UP000789901">
    <property type="component" value="Unassembled WGS sequence"/>
</dbReference>
<protein>
    <submittedName>
        <fullName evidence="1">26287_t:CDS:1</fullName>
    </submittedName>
</protein>
<organism evidence="1 2">
    <name type="scientific">Gigaspora margarita</name>
    <dbReference type="NCBI Taxonomy" id="4874"/>
    <lineage>
        <taxon>Eukaryota</taxon>
        <taxon>Fungi</taxon>
        <taxon>Fungi incertae sedis</taxon>
        <taxon>Mucoromycota</taxon>
        <taxon>Glomeromycotina</taxon>
        <taxon>Glomeromycetes</taxon>
        <taxon>Diversisporales</taxon>
        <taxon>Gigasporaceae</taxon>
        <taxon>Gigaspora</taxon>
    </lineage>
</organism>
<feature type="non-terminal residue" evidence="1">
    <location>
        <position position="305"/>
    </location>
</feature>
<proteinExistence type="predicted"/>
<gene>
    <name evidence="1" type="ORF">GMARGA_LOCUS24613</name>
</gene>
<keyword evidence="2" id="KW-1185">Reference proteome</keyword>
<sequence>MSSRGGKPSYCFNEFVHIKKDVKVNQSNYLAVCRGCITVKGWTWAEAEARKINMSNTVPSIGKHLSVCKNFQITYPNKVEYVKENVDARKQRTAELRTANNLKRQLNQMPELDHEDDNISQASFSTQSTASTSASGTSKRLCTNSEKNTKVQSTINQYIGRNLLSNEIDTFFKLVLHMTISNGWAFQWIENQETIKFFNFISPLLELPSRKTLADKILKNSAESIQNNIEVAAKEDKYGVYVSLDGWKNIVKQNILGLVITRSDGQVLIWGAKDISGDRGNTNTAIKHISAFLNETQSKNIKINT</sequence>